<name>A0ABU4HX43_9ACTN</name>
<dbReference type="Proteomes" id="UP001284601">
    <property type="component" value="Unassembled WGS sequence"/>
</dbReference>
<dbReference type="EMBL" id="JAWSTH010000108">
    <property type="protein sequence ID" value="MDW5597891.1"/>
    <property type="molecule type" value="Genomic_DNA"/>
</dbReference>
<keyword evidence="5" id="KW-1185">Reference proteome</keyword>
<protein>
    <submittedName>
        <fullName evidence="4">XdhC family protein</fullName>
    </submittedName>
</protein>
<dbReference type="PANTHER" id="PTHR30388:SF4">
    <property type="entry name" value="MOLYBDENUM COFACTOR INSERTION CHAPERONE PAOD"/>
    <property type="match status" value="1"/>
</dbReference>
<evidence type="ECO:0000259" key="2">
    <source>
        <dbReference type="Pfam" id="PF02625"/>
    </source>
</evidence>
<dbReference type="Pfam" id="PF02625">
    <property type="entry name" value="XdhC_CoxI"/>
    <property type="match status" value="1"/>
</dbReference>
<gene>
    <name evidence="4" type="ORF">R7226_26290</name>
</gene>
<accession>A0ABU4HX43</accession>
<proteinExistence type="predicted"/>
<reference evidence="5" key="1">
    <citation type="submission" date="2023-07" db="EMBL/GenBank/DDBJ databases">
        <title>Conexibacter stalactiti sp. nov., isolated from stalactites in a lava cave and emended description of the genus Conexibacter.</title>
        <authorList>
            <person name="Lee S.D."/>
        </authorList>
    </citation>
    <scope>NUCLEOTIDE SEQUENCE [LARGE SCALE GENOMIC DNA]</scope>
    <source>
        <strain evidence="5">KCTC 39840</strain>
    </source>
</reference>
<evidence type="ECO:0000313" key="4">
    <source>
        <dbReference type="EMBL" id="MDW5597891.1"/>
    </source>
</evidence>
<comment type="caution">
    <text evidence="4">The sequence shown here is derived from an EMBL/GenBank/DDBJ whole genome shotgun (WGS) entry which is preliminary data.</text>
</comment>
<organism evidence="4 5">
    <name type="scientific">Conexibacter stalactiti</name>
    <dbReference type="NCBI Taxonomy" id="1940611"/>
    <lineage>
        <taxon>Bacteria</taxon>
        <taxon>Bacillati</taxon>
        <taxon>Actinomycetota</taxon>
        <taxon>Thermoleophilia</taxon>
        <taxon>Solirubrobacterales</taxon>
        <taxon>Conexibacteraceae</taxon>
        <taxon>Conexibacter</taxon>
    </lineage>
</organism>
<dbReference type="Pfam" id="PF13478">
    <property type="entry name" value="XdhC_C"/>
    <property type="match status" value="1"/>
</dbReference>
<dbReference type="InterPro" id="IPR052698">
    <property type="entry name" value="MoCofactor_Util/Proc"/>
</dbReference>
<sequence>MAEGRQVARAVLVAVADSAPLPVGAAMYVAADGAIEGSITGGCVESAVVHEAMAVLAGGPAAVHTYGISDELAGTAGLTCGGTVHVFVHALSDSDAAAVADAYAAVRAGVPAALATVLDGDAAGATLAVIPDAREVAVAQQQQLHGHRTGPRLLWHSMERDASGLLDQGVTAIRSYGADGATLGAELRVFVRSFASPPQMVIFGAIDFSAALAPLAKELGYAVTISDPRAQFAGAPRFARAAAVHVGWPDGALDGRSFGPRDAILVFSHDPRLDVPALRSALATGAGYIGALGSRRTTAERNERMREAGVSDAEIARIHAPCGLDIGGRTPEETAISILAEIVATRAQRPSAPLRDTDGPIQPRDA</sequence>
<dbReference type="InterPro" id="IPR027051">
    <property type="entry name" value="XdhC_Rossmann_dom"/>
</dbReference>
<feature type="domain" description="XdhC- CoxI" evidence="2">
    <location>
        <begin position="2"/>
        <end position="67"/>
    </location>
</feature>
<evidence type="ECO:0000259" key="3">
    <source>
        <dbReference type="Pfam" id="PF13478"/>
    </source>
</evidence>
<evidence type="ECO:0000256" key="1">
    <source>
        <dbReference type="SAM" id="MobiDB-lite"/>
    </source>
</evidence>
<dbReference type="Gene3D" id="3.40.50.720">
    <property type="entry name" value="NAD(P)-binding Rossmann-like Domain"/>
    <property type="match status" value="1"/>
</dbReference>
<feature type="region of interest" description="Disordered" evidence="1">
    <location>
        <begin position="347"/>
        <end position="366"/>
    </location>
</feature>
<dbReference type="InterPro" id="IPR003777">
    <property type="entry name" value="XdhC_CoxI"/>
</dbReference>
<feature type="domain" description="XdhC Rossmann" evidence="3">
    <location>
        <begin position="200"/>
        <end position="342"/>
    </location>
</feature>
<evidence type="ECO:0000313" key="5">
    <source>
        <dbReference type="Proteomes" id="UP001284601"/>
    </source>
</evidence>
<dbReference type="PANTHER" id="PTHR30388">
    <property type="entry name" value="ALDEHYDE OXIDOREDUCTASE MOLYBDENUM COFACTOR ASSEMBLY PROTEIN"/>
    <property type="match status" value="1"/>
</dbReference>